<dbReference type="InterPro" id="IPR023387">
    <property type="entry name" value="DUF1653-like_dom"/>
</dbReference>
<reference evidence="2 3" key="1">
    <citation type="submission" date="2019-02" db="EMBL/GenBank/DDBJ databases">
        <title>Deep-cultivation of Planctomycetes and their phenomic and genomic characterization uncovers novel biology.</title>
        <authorList>
            <person name="Wiegand S."/>
            <person name="Jogler M."/>
            <person name="Boedeker C."/>
            <person name="Pinto D."/>
            <person name="Vollmers J."/>
            <person name="Rivas-Marin E."/>
            <person name="Kohn T."/>
            <person name="Peeters S.H."/>
            <person name="Heuer A."/>
            <person name="Rast P."/>
            <person name="Oberbeckmann S."/>
            <person name="Bunk B."/>
            <person name="Jeske O."/>
            <person name="Meyerdierks A."/>
            <person name="Storesund J.E."/>
            <person name="Kallscheuer N."/>
            <person name="Luecker S."/>
            <person name="Lage O.M."/>
            <person name="Pohl T."/>
            <person name="Merkel B.J."/>
            <person name="Hornburger P."/>
            <person name="Mueller R.-W."/>
            <person name="Bruemmer F."/>
            <person name="Labrenz M."/>
            <person name="Spormann A.M."/>
            <person name="Op den Camp H."/>
            <person name="Overmann J."/>
            <person name="Amann R."/>
            <person name="Jetten M.S.M."/>
            <person name="Mascher T."/>
            <person name="Medema M.H."/>
            <person name="Devos D.P."/>
            <person name="Kaster A.-K."/>
            <person name="Ovreas L."/>
            <person name="Rohde M."/>
            <person name="Galperin M.Y."/>
            <person name="Jogler C."/>
        </authorList>
    </citation>
    <scope>NUCLEOTIDE SEQUENCE [LARGE SCALE GENOMIC DNA]</scope>
    <source>
        <strain evidence="2 3">Pan44</strain>
    </source>
</reference>
<proteinExistence type="predicted"/>
<gene>
    <name evidence="2" type="ORF">Pan44_55690</name>
</gene>
<dbReference type="Pfam" id="PF07866">
    <property type="entry name" value="DUF1653"/>
    <property type="match status" value="1"/>
</dbReference>
<dbReference type="InterPro" id="IPR037135">
    <property type="entry name" value="DUF1653-like_dom_sf"/>
</dbReference>
<dbReference type="Gene3D" id="2.30.30.320">
    <property type="entry name" value="DUF1653-like domain"/>
    <property type="match status" value="1"/>
</dbReference>
<feature type="domain" description="DUF1653" evidence="1">
    <location>
        <begin position="11"/>
        <end position="71"/>
    </location>
</feature>
<accession>A0A517SN01</accession>
<evidence type="ECO:0000313" key="2">
    <source>
        <dbReference type="EMBL" id="QDT57500.1"/>
    </source>
</evidence>
<dbReference type="EMBL" id="CP036271">
    <property type="protein sequence ID" value="QDT57500.1"/>
    <property type="molecule type" value="Genomic_DNA"/>
</dbReference>
<evidence type="ECO:0000259" key="1">
    <source>
        <dbReference type="Pfam" id="PF07866"/>
    </source>
</evidence>
<dbReference type="OrthoDB" id="371169at2"/>
<dbReference type="RefSeq" id="WP_145034845.1">
    <property type="nucleotide sequence ID" value="NZ_CP036271.1"/>
</dbReference>
<organism evidence="2 3">
    <name type="scientific">Caulifigura coniformis</name>
    <dbReference type="NCBI Taxonomy" id="2527983"/>
    <lineage>
        <taxon>Bacteria</taxon>
        <taxon>Pseudomonadati</taxon>
        <taxon>Planctomycetota</taxon>
        <taxon>Planctomycetia</taxon>
        <taxon>Planctomycetales</taxon>
        <taxon>Planctomycetaceae</taxon>
        <taxon>Caulifigura</taxon>
    </lineage>
</organism>
<dbReference type="KEGG" id="ccos:Pan44_55690"/>
<sequence length="76" mass="8816">MNDSASPLLPGRYRHYKGKDYLVLGIARHSENEEELVVYRQDYGDKGLWVRPLAMFRETVTIAGSNEPRFRYIGPD</sequence>
<dbReference type="InParanoid" id="A0A517SN01"/>
<dbReference type="AlphaFoldDB" id="A0A517SN01"/>
<keyword evidence="3" id="KW-1185">Reference proteome</keyword>
<protein>
    <recommendedName>
        <fullName evidence="1">DUF1653 domain-containing protein</fullName>
    </recommendedName>
</protein>
<evidence type="ECO:0000313" key="3">
    <source>
        <dbReference type="Proteomes" id="UP000315700"/>
    </source>
</evidence>
<dbReference type="Proteomes" id="UP000315700">
    <property type="component" value="Chromosome"/>
</dbReference>
<name>A0A517SN01_9PLAN</name>